<dbReference type="SMART" id="SM00184">
    <property type="entry name" value="RING"/>
    <property type="match status" value="1"/>
</dbReference>
<evidence type="ECO:0000259" key="5">
    <source>
        <dbReference type="PROSITE" id="PS50089"/>
    </source>
</evidence>
<feature type="compositionally biased region" description="Basic and acidic residues" evidence="4">
    <location>
        <begin position="321"/>
        <end position="332"/>
    </location>
</feature>
<evidence type="ECO:0000256" key="2">
    <source>
        <dbReference type="ARBA" id="ARBA00022833"/>
    </source>
</evidence>
<protein>
    <recommendedName>
        <fullName evidence="5">RING-type domain-containing protein</fullName>
    </recommendedName>
</protein>
<dbReference type="PROSITE" id="PS50089">
    <property type="entry name" value="ZF_RING_2"/>
    <property type="match status" value="1"/>
</dbReference>
<evidence type="ECO:0000256" key="3">
    <source>
        <dbReference type="PROSITE-ProRule" id="PRU00175"/>
    </source>
</evidence>
<feature type="region of interest" description="Disordered" evidence="4">
    <location>
        <begin position="311"/>
        <end position="352"/>
    </location>
</feature>
<feature type="domain" description="RING-type" evidence="5">
    <location>
        <begin position="423"/>
        <end position="471"/>
    </location>
</feature>
<keyword evidence="2" id="KW-0862">Zinc</keyword>
<proteinExistence type="predicted"/>
<feature type="region of interest" description="Disordered" evidence="4">
    <location>
        <begin position="149"/>
        <end position="187"/>
    </location>
</feature>
<dbReference type="PANTHER" id="PTHR14879:SF5">
    <property type="entry name" value="RING-TYPE DOMAIN-CONTAINING PROTEIN"/>
    <property type="match status" value="1"/>
</dbReference>
<dbReference type="GO" id="GO:0008270">
    <property type="term" value="F:zinc ion binding"/>
    <property type="evidence" value="ECO:0007669"/>
    <property type="project" value="UniProtKB-KW"/>
</dbReference>
<organism evidence="6 7">
    <name type="scientific">Ranatra chinensis</name>
    <dbReference type="NCBI Taxonomy" id="642074"/>
    <lineage>
        <taxon>Eukaryota</taxon>
        <taxon>Metazoa</taxon>
        <taxon>Ecdysozoa</taxon>
        <taxon>Arthropoda</taxon>
        <taxon>Hexapoda</taxon>
        <taxon>Insecta</taxon>
        <taxon>Pterygota</taxon>
        <taxon>Neoptera</taxon>
        <taxon>Paraneoptera</taxon>
        <taxon>Hemiptera</taxon>
        <taxon>Heteroptera</taxon>
        <taxon>Panheteroptera</taxon>
        <taxon>Nepomorpha</taxon>
        <taxon>Nepidae</taxon>
        <taxon>Ranatrinae</taxon>
        <taxon>Ranatra</taxon>
    </lineage>
</organism>
<dbReference type="AlphaFoldDB" id="A0ABD0YZA1"/>
<dbReference type="SUPFAM" id="SSF57850">
    <property type="entry name" value="RING/U-box"/>
    <property type="match status" value="1"/>
</dbReference>
<dbReference type="Proteomes" id="UP001558652">
    <property type="component" value="Unassembled WGS sequence"/>
</dbReference>
<keyword evidence="1 3" id="KW-0863">Zinc-finger</keyword>
<name>A0ABD0YZA1_9HEMI</name>
<keyword evidence="7" id="KW-1185">Reference proteome</keyword>
<evidence type="ECO:0000256" key="1">
    <source>
        <dbReference type="ARBA" id="ARBA00022771"/>
    </source>
</evidence>
<dbReference type="InterPro" id="IPR001841">
    <property type="entry name" value="Znf_RING"/>
</dbReference>
<evidence type="ECO:0000313" key="6">
    <source>
        <dbReference type="EMBL" id="KAL1132762.1"/>
    </source>
</evidence>
<gene>
    <name evidence="6" type="ORF">AAG570_010714</name>
</gene>
<feature type="compositionally biased region" description="Basic residues" evidence="4">
    <location>
        <begin position="333"/>
        <end position="344"/>
    </location>
</feature>
<evidence type="ECO:0000256" key="4">
    <source>
        <dbReference type="SAM" id="MobiDB-lite"/>
    </source>
</evidence>
<dbReference type="Pfam" id="PF13920">
    <property type="entry name" value="zf-C3HC4_3"/>
    <property type="match status" value="1"/>
</dbReference>
<dbReference type="Gene3D" id="3.30.40.10">
    <property type="entry name" value="Zinc/RING finger domain, C3HC4 (zinc finger)"/>
    <property type="match status" value="1"/>
</dbReference>
<accession>A0ABD0YZA1</accession>
<dbReference type="PANTHER" id="PTHR14879">
    <property type="entry name" value="CASPASE REGULATOR, RING FINGER DOMAIN-CONTAINING"/>
    <property type="match status" value="1"/>
</dbReference>
<keyword evidence="1 3" id="KW-0479">Metal-binding</keyword>
<comment type="caution">
    <text evidence="6">The sequence shown here is derived from an EMBL/GenBank/DDBJ whole genome shotgun (WGS) entry which is preliminary data.</text>
</comment>
<dbReference type="InterPro" id="IPR051728">
    <property type="entry name" value="RING-FYVE_E3_ubiquitin-ligase"/>
</dbReference>
<evidence type="ECO:0000313" key="7">
    <source>
        <dbReference type="Proteomes" id="UP001558652"/>
    </source>
</evidence>
<dbReference type="InterPro" id="IPR013083">
    <property type="entry name" value="Znf_RING/FYVE/PHD"/>
</dbReference>
<reference evidence="6 7" key="1">
    <citation type="submission" date="2024-07" db="EMBL/GenBank/DDBJ databases">
        <title>Chromosome-level genome assembly of the water stick insect Ranatra chinensis (Heteroptera: Nepidae).</title>
        <authorList>
            <person name="Liu X."/>
        </authorList>
    </citation>
    <scope>NUCLEOTIDE SEQUENCE [LARGE SCALE GENOMIC DNA]</scope>
    <source>
        <strain evidence="6">Cailab_2021Rc</strain>
        <tissue evidence="6">Muscle</tissue>
    </source>
</reference>
<dbReference type="EMBL" id="JBFDAA010000005">
    <property type="protein sequence ID" value="KAL1132762.1"/>
    <property type="molecule type" value="Genomic_DNA"/>
</dbReference>
<sequence length="481" mass="54653">MAPVRAGLLKLLGTFYLNVERSILVDSKDPESPLRFIHASSGEEEQKFSALIFPLHSNHYHTLILSKHPITTFVASSIVYSARGQALVIKPDRVHLQASGTYSTQALNLKRADESSETRRIQWRPQFALPPPFIPLPCWIGRTTRVRRERRPERTLDNVQVLHASSNPKEHEGNAPNQKEGGGKGHQKHLYRISIERQDKSNTFAYRFSTISDNDVRSREDAFTVITTRESSQLSSKPAEACRKQEGIQDVVDVAGPSRLQRSGTATMDNAEEDRIDLREIEKEIGTLLLFMIPVQTEELLDESEACAGRRRCRRRSAAGRQRDSPGRQDPRRRNRSRPPTRRRQLSEDSISEVSNYEVEDVEYEPITDKNVARGRANNWRVFPKYELTEAEAAQQEVELYRSFTLEERNEGTRPAKEGEAACCVCYDNAATRVVIPCGHHCLCYQCARNLALNRTVCSRFRVPKLCPICQAAIAVMPRLC</sequence>